<protein>
    <submittedName>
        <fullName evidence="1">Uncharacterized protein</fullName>
    </submittedName>
</protein>
<dbReference type="Proteomes" id="UP000683575">
    <property type="component" value="Chromosome"/>
</dbReference>
<reference evidence="1" key="1">
    <citation type="submission" date="2021-06" db="EMBL/GenBank/DDBJ databases">
        <title>Complete genome sequence of Nocardioides sp. G188.</title>
        <authorList>
            <person name="Im W.-T."/>
        </authorList>
    </citation>
    <scope>NUCLEOTIDE SEQUENCE</scope>
    <source>
        <strain evidence="1">G188</strain>
    </source>
</reference>
<dbReference type="EMBL" id="CP077062">
    <property type="protein sequence ID" value="QWZ09677.1"/>
    <property type="molecule type" value="Genomic_DNA"/>
</dbReference>
<gene>
    <name evidence="1" type="ORF">KRR39_08035</name>
</gene>
<dbReference type="KEGG" id="nps:KRR39_08035"/>
<proteinExistence type="predicted"/>
<evidence type="ECO:0000313" key="1">
    <source>
        <dbReference type="EMBL" id="QWZ09677.1"/>
    </source>
</evidence>
<evidence type="ECO:0000313" key="2">
    <source>
        <dbReference type="Proteomes" id="UP000683575"/>
    </source>
</evidence>
<dbReference type="RefSeq" id="WP_216941523.1">
    <property type="nucleotide sequence ID" value="NZ_CP077062.1"/>
</dbReference>
<organism evidence="1 2">
    <name type="scientific">Nocardioides panacis</name>
    <dbReference type="NCBI Taxonomy" id="2849501"/>
    <lineage>
        <taxon>Bacteria</taxon>
        <taxon>Bacillati</taxon>
        <taxon>Actinomycetota</taxon>
        <taxon>Actinomycetes</taxon>
        <taxon>Propionibacteriales</taxon>
        <taxon>Nocardioidaceae</taxon>
        <taxon>Nocardioides</taxon>
    </lineage>
</organism>
<name>A0A975T163_9ACTN</name>
<keyword evidence="2" id="KW-1185">Reference proteome</keyword>
<accession>A0A975T163</accession>
<dbReference type="AlphaFoldDB" id="A0A975T163"/>
<sequence length="88" mass="9824">MNRDQVIRALASVIDDVFDDVDTTVEELLEALARDRSIARDAVDQLATLFADRVPAFLALPASARLLRVARRARPSWRTMLTSRAEDG</sequence>